<dbReference type="RefSeq" id="WP_059394010.1">
    <property type="nucleotide sequence ID" value="NZ_DF968084.1"/>
</dbReference>
<dbReference type="AlphaFoldDB" id="A0A3F3HC47"/>
<sequence length="251" mass="29464">MACYILTTKKRDQRLFRKILTDPHIFETPRELLLAIRSNKRGPILIIDLEIRGHEKIGFQTAELVKKNNPNAQIILLAEDSRLANYCFEYQVGVLDFIIKNDRDLTFQKRLLRAIEKAQYNLHKIFYTKPIFVRFPNGTRSILVDLTHIIYISCEKGTHHLIFHEHDRITKIRATLKTVVPLHKDICQIHSSFAINLNYLKDYQPKKKIITLSTGNALPVSRRYASEVRMHTTWFTQPPSKDENPNFKRND</sequence>
<proteinExistence type="predicted"/>
<dbReference type="InterPro" id="IPR046947">
    <property type="entry name" value="LytR-like"/>
</dbReference>
<dbReference type="PANTHER" id="PTHR37299:SF3">
    <property type="entry name" value="STAGE 0 SPORULATION PROTEIN A HOMOLOG"/>
    <property type="match status" value="1"/>
</dbReference>
<organism evidence="5">
    <name type="scientific">Fructobacillus tropaeoli</name>
    <dbReference type="NCBI Taxonomy" id="709323"/>
    <lineage>
        <taxon>Bacteria</taxon>
        <taxon>Bacillati</taxon>
        <taxon>Bacillota</taxon>
        <taxon>Bacilli</taxon>
        <taxon>Lactobacillales</taxon>
        <taxon>Lactobacillaceae</taxon>
        <taxon>Fructobacillus</taxon>
    </lineage>
</organism>
<dbReference type="GO" id="GO:0000156">
    <property type="term" value="F:phosphorelay response regulator activity"/>
    <property type="evidence" value="ECO:0007669"/>
    <property type="project" value="InterPro"/>
</dbReference>
<dbReference type="InterPro" id="IPR007492">
    <property type="entry name" value="LytTR_DNA-bd_dom"/>
</dbReference>
<feature type="domain" description="HTH LytTR-type" evidence="4">
    <location>
        <begin position="138"/>
        <end position="234"/>
    </location>
</feature>
<keyword evidence="3" id="KW-0010">Activator</keyword>
<keyword evidence="2" id="KW-0902">Two-component regulatory system</keyword>
<evidence type="ECO:0000256" key="2">
    <source>
        <dbReference type="ARBA" id="ARBA00023012"/>
    </source>
</evidence>
<evidence type="ECO:0000313" key="5">
    <source>
        <dbReference type="EMBL" id="GAP04640.1"/>
    </source>
</evidence>
<dbReference type="SUPFAM" id="SSF52172">
    <property type="entry name" value="CheY-like"/>
    <property type="match status" value="1"/>
</dbReference>
<dbReference type="GO" id="GO:0003677">
    <property type="term" value="F:DNA binding"/>
    <property type="evidence" value="ECO:0007669"/>
    <property type="project" value="InterPro"/>
</dbReference>
<dbReference type="Pfam" id="PF04397">
    <property type="entry name" value="LytTR"/>
    <property type="match status" value="1"/>
</dbReference>
<dbReference type="Gene3D" id="2.40.50.1020">
    <property type="entry name" value="LytTr DNA-binding domain"/>
    <property type="match status" value="1"/>
</dbReference>
<name>A0A3F3HC47_9LACO</name>
<dbReference type="SMART" id="SM00850">
    <property type="entry name" value="LytTR"/>
    <property type="match status" value="1"/>
</dbReference>
<dbReference type="PANTHER" id="PTHR37299">
    <property type="entry name" value="TRANSCRIPTIONAL REGULATOR-RELATED"/>
    <property type="match status" value="1"/>
</dbReference>
<dbReference type="InterPro" id="IPR011006">
    <property type="entry name" value="CheY-like_superfamily"/>
</dbReference>
<evidence type="ECO:0000259" key="4">
    <source>
        <dbReference type="PROSITE" id="PS50930"/>
    </source>
</evidence>
<protein>
    <submittedName>
        <fullName evidence="5">Response regulator of the LytR/AlgR family</fullName>
    </submittedName>
</protein>
<keyword evidence="1" id="KW-0963">Cytoplasm</keyword>
<evidence type="ECO:0000256" key="1">
    <source>
        <dbReference type="ARBA" id="ARBA00022490"/>
    </source>
</evidence>
<accession>A0A3F3HC47</accession>
<dbReference type="STRING" id="709323.GCA_001047135_01200"/>
<evidence type="ECO:0000256" key="3">
    <source>
        <dbReference type="ARBA" id="ARBA00023159"/>
    </source>
</evidence>
<dbReference type="EMBL" id="DF968084">
    <property type="protein sequence ID" value="GAP04640.1"/>
    <property type="molecule type" value="Genomic_DNA"/>
</dbReference>
<dbReference type="Gene3D" id="3.40.50.2300">
    <property type="match status" value="1"/>
</dbReference>
<gene>
    <name evidence="5" type="ORF">FTRO_0070010</name>
</gene>
<dbReference type="PROSITE" id="PS50930">
    <property type="entry name" value="HTH_LYTTR"/>
    <property type="match status" value="1"/>
</dbReference>
<reference evidence="5" key="1">
    <citation type="journal article" date="2015" name="BMC Genomics">
        <title>Comparative genomics of Fructobacillus spp. and Leuconostoc spp. reveals niche-specific evolution of Fructobacillus spp.</title>
        <authorList>
            <person name="Endo A."/>
            <person name="Tanizawa Y."/>
            <person name="Tanaka N."/>
            <person name="Maeno S."/>
            <person name="Kumar H."/>
            <person name="Shiwa Y."/>
            <person name="Okada S."/>
            <person name="Yoshikawa H."/>
            <person name="Dicks L."/>
            <person name="Nakagawa J."/>
            <person name="Arita M."/>
        </authorList>
    </citation>
    <scope>NUCLEOTIDE SEQUENCE [LARGE SCALE GENOMIC DNA]</scope>
    <source>
        <strain evidence="5">F214-1</strain>
    </source>
</reference>
<dbReference type="Proteomes" id="UP000064514">
    <property type="component" value="Unassembled WGS sequence"/>
</dbReference>